<feature type="binding site" evidence="11">
    <location>
        <position position="63"/>
    </location>
    <ligand>
        <name>Zn(2+)</name>
        <dbReference type="ChEBI" id="CHEBI:29105"/>
    </ligand>
</feature>
<dbReference type="EnsemblMetazoa" id="XM_021351351.2">
    <property type="protein sequence ID" value="XP_021207026.1"/>
    <property type="gene ID" value="LOC101741901"/>
</dbReference>
<protein>
    <submittedName>
        <fullName evidence="15">Uncharacterized protein</fullName>
    </submittedName>
</protein>
<feature type="domain" description="C2H2-type" evidence="13">
    <location>
        <begin position="331"/>
        <end position="358"/>
    </location>
</feature>
<dbReference type="SUPFAM" id="SSF57716">
    <property type="entry name" value="Glucocorticoid receptor-like (DNA-binding domain)"/>
    <property type="match status" value="1"/>
</dbReference>
<dbReference type="SUPFAM" id="SSF57667">
    <property type="entry name" value="beta-beta-alpha zinc fingers"/>
    <property type="match status" value="2"/>
</dbReference>
<evidence type="ECO:0000256" key="3">
    <source>
        <dbReference type="ARBA" id="ARBA00022737"/>
    </source>
</evidence>
<evidence type="ECO:0000256" key="11">
    <source>
        <dbReference type="PROSITE-ProRule" id="PRU01263"/>
    </source>
</evidence>
<keyword evidence="16" id="KW-1185">Reference proteome</keyword>
<dbReference type="GO" id="GO:0005634">
    <property type="term" value="C:nucleus"/>
    <property type="evidence" value="ECO:0007669"/>
    <property type="project" value="UniProtKB-SubCell"/>
</dbReference>
<keyword evidence="8" id="KW-0804">Transcription</keyword>
<dbReference type="InterPro" id="IPR013087">
    <property type="entry name" value="Znf_C2H2_type"/>
</dbReference>
<dbReference type="InterPro" id="IPR012934">
    <property type="entry name" value="Znf_AD"/>
</dbReference>
<evidence type="ECO:0000256" key="7">
    <source>
        <dbReference type="ARBA" id="ARBA00023125"/>
    </source>
</evidence>
<dbReference type="GeneID" id="101741901"/>
<reference evidence="15" key="2">
    <citation type="submission" date="2022-06" db="UniProtKB">
        <authorList>
            <consortium name="EnsemblMetazoa"/>
        </authorList>
    </citation>
    <scope>IDENTIFICATION</scope>
    <source>
        <strain evidence="15">p50T (Dazao)</strain>
    </source>
</reference>
<comment type="subcellular location">
    <subcellularLocation>
        <location evidence="1">Nucleus</location>
    </subcellularLocation>
</comment>
<name>A0A8R2HSD4_BOMMO</name>
<sequence length="659" mass="77743">MNENLHILLKNMSDLKICRICLRTEAKMYDYDLYQLKYYYEEVMAIKEILQVNVNDGLPHYFCYECVMILYKFHKFKEKCYNGQKVLRELLWKGGITYESVYKIDRQSKYLNSNLSVSSNESNNKTFIIRIHEDSFSHEEIKKQNGGSPRLFLRQQEIINHEAFNSEALEHYENTEPNSRIASFVRIKEEKVNSKSDETDVENDDNQKIKNRTVVDLGNWRKYDLTEAEALKEFRKRADDMKYLQAEFKCTDCFRGFSKKSMLEGHRTRRHQETPGLLECRFCRIRYKWKCDLRKHMRQHYTKYECLRCDLVCAQESTMLYHEEYHSGVTRKCVRCDLEFRHASTYYSHMRTHRSAHVCVSCGASYVSRAGLQQHRKLKHVHDDADSLADEDRVASYCETCDVTFESRRAYDEHLFHSAKHCDDQLQEKNEAIAVSRKTLSKSYKAKMIPILKRRKETEDIFLPNVRRKRKKNLKRTHRKPTTCYQCGEHFDTQAACLRHHLAQHPRTSFFSPTERHICEICGASLAPGSVAMHVNLHTRQHVHTCGTCGKQFHMLNGLKRHLVTHTGEKKFSCPLCDKRFTQSNSMKLHYKTFHLKQPYPKRNRRKNKEEHATENIEESSNDLDSDSLPEPGEVHPPGIQTVHGAPPVHDEPMDYMRL</sequence>
<feature type="domain" description="C2H2-type" evidence="13">
    <location>
        <begin position="544"/>
        <end position="571"/>
    </location>
</feature>
<feature type="domain" description="ZAD" evidence="14">
    <location>
        <begin position="16"/>
        <end position="90"/>
    </location>
</feature>
<evidence type="ECO:0000259" key="13">
    <source>
        <dbReference type="PROSITE" id="PS50157"/>
    </source>
</evidence>
<keyword evidence="5 11" id="KW-0862">Zinc</keyword>
<dbReference type="GO" id="GO:0000978">
    <property type="term" value="F:RNA polymerase II cis-regulatory region sequence-specific DNA binding"/>
    <property type="evidence" value="ECO:0007669"/>
    <property type="project" value="TreeGrafter"/>
</dbReference>
<organism evidence="15 16">
    <name type="scientific">Bombyx mori</name>
    <name type="common">Silk moth</name>
    <dbReference type="NCBI Taxonomy" id="7091"/>
    <lineage>
        <taxon>Eukaryota</taxon>
        <taxon>Metazoa</taxon>
        <taxon>Ecdysozoa</taxon>
        <taxon>Arthropoda</taxon>
        <taxon>Hexapoda</taxon>
        <taxon>Insecta</taxon>
        <taxon>Pterygota</taxon>
        <taxon>Neoptera</taxon>
        <taxon>Endopterygota</taxon>
        <taxon>Lepidoptera</taxon>
        <taxon>Glossata</taxon>
        <taxon>Ditrysia</taxon>
        <taxon>Bombycoidea</taxon>
        <taxon>Bombycidae</taxon>
        <taxon>Bombycinae</taxon>
        <taxon>Bombyx</taxon>
    </lineage>
</organism>
<dbReference type="GO" id="GO:0000981">
    <property type="term" value="F:DNA-binding transcription factor activity, RNA polymerase II-specific"/>
    <property type="evidence" value="ECO:0007669"/>
    <property type="project" value="TreeGrafter"/>
</dbReference>
<dbReference type="AlphaFoldDB" id="A0A8R2HSD4"/>
<dbReference type="PANTHER" id="PTHR24384">
    <property type="entry name" value="FINGER PUTATIVE TRANSCRIPTION FACTOR FAMILY-RELATED"/>
    <property type="match status" value="1"/>
</dbReference>
<evidence type="ECO:0000256" key="2">
    <source>
        <dbReference type="ARBA" id="ARBA00022723"/>
    </source>
</evidence>
<feature type="compositionally biased region" description="Basic and acidic residues" evidence="12">
    <location>
        <begin position="649"/>
        <end position="659"/>
    </location>
</feature>
<feature type="domain" description="C2H2-type" evidence="13">
    <location>
        <begin position="572"/>
        <end position="600"/>
    </location>
</feature>
<dbReference type="PROSITE" id="PS50157">
    <property type="entry name" value="ZINC_FINGER_C2H2_2"/>
    <property type="match status" value="5"/>
</dbReference>
<reference evidence="16" key="1">
    <citation type="journal article" date="2008" name="Insect Biochem. Mol. Biol.">
        <title>The genome of a lepidopteran model insect, the silkworm Bombyx mori.</title>
        <authorList>
            <consortium name="International Silkworm Genome Consortium"/>
        </authorList>
    </citation>
    <scope>NUCLEOTIDE SEQUENCE [LARGE SCALE GENOMIC DNA]</scope>
    <source>
        <strain evidence="16">p50T</strain>
    </source>
</reference>
<evidence type="ECO:0000313" key="16">
    <source>
        <dbReference type="Proteomes" id="UP000005204"/>
    </source>
</evidence>
<dbReference type="Pfam" id="PF12874">
    <property type="entry name" value="zf-met"/>
    <property type="match status" value="1"/>
</dbReference>
<dbReference type="Gene3D" id="3.40.1800.20">
    <property type="match status" value="1"/>
</dbReference>
<evidence type="ECO:0000256" key="12">
    <source>
        <dbReference type="SAM" id="MobiDB-lite"/>
    </source>
</evidence>
<dbReference type="Gene3D" id="3.30.160.60">
    <property type="entry name" value="Classic Zinc Finger"/>
    <property type="match status" value="4"/>
</dbReference>
<evidence type="ECO:0000256" key="8">
    <source>
        <dbReference type="ARBA" id="ARBA00023163"/>
    </source>
</evidence>
<keyword evidence="4 10" id="KW-0863">Zinc-finger</keyword>
<dbReference type="Proteomes" id="UP000005204">
    <property type="component" value="Unassembled WGS sequence"/>
</dbReference>
<keyword evidence="6" id="KW-0805">Transcription regulation</keyword>
<dbReference type="PANTHER" id="PTHR24384:SF189">
    <property type="entry name" value="C2H2-TYPE DOMAIN-CONTAINING PROTEIN-RELATED"/>
    <property type="match status" value="1"/>
</dbReference>
<accession>A0A8R2HSD4</accession>
<dbReference type="FunFam" id="3.30.160.60:FF:000100">
    <property type="entry name" value="Zinc finger 45-like"/>
    <property type="match status" value="1"/>
</dbReference>
<dbReference type="PROSITE" id="PS00028">
    <property type="entry name" value="ZINC_FINGER_C2H2_1"/>
    <property type="match status" value="8"/>
</dbReference>
<feature type="binding site" evidence="11">
    <location>
        <position position="21"/>
    </location>
    <ligand>
        <name>Zn(2+)</name>
        <dbReference type="ChEBI" id="CHEBI:29105"/>
    </ligand>
</feature>
<feature type="compositionally biased region" description="Basic residues" evidence="12">
    <location>
        <begin position="597"/>
        <end position="607"/>
    </location>
</feature>
<keyword evidence="7" id="KW-0238">DNA-binding</keyword>
<evidence type="ECO:0000256" key="9">
    <source>
        <dbReference type="ARBA" id="ARBA00023242"/>
    </source>
</evidence>
<dbReference type="PROSITE" id="PS51915">
    <property type="entry name" value="ZAD"/>
    <property type="match status" value="1"/>
</dbReference>
<dbReference type="SMART" id="SM00868">
    <property type="entry name" value="zf-AD"/>
    <property type="match status" value="1"/>
</dbReference>
<dbReference type="SMART" id="SM00355">
    <property type="entry name" value="ZnF_C2H2"/>
    <property type="match status" value="10"/>
</dbReference>
<proteinExistence type="predicted"/>
<evidence type="ECO:0000313" key="15">
    <source>
        <dbReference type="EnsemblMetazoa" id="XP_021207026.1"/>
    </source>
</evidence>
<keyword evidence="3" id="KW-0677">Repeat</keyword>
<evidence type="ECO:0000256" key="4">
    <source>
        <dbReference type="ARBA" id="ARBA00022771"/>
    </source>
</evidence>
<feature type="compositionally biased region" description="Acidic residues" evidence="12">
    <location>
        <begin position="616"/>
        <end position="628"/>
    </location>
</feature>
<evidence type="ECO:0000256" key="10">
    <source>
        <dbReference type="PROSITE-ProRule" id="PRU00042"/>
    </source>
</evidence>
<keyword evidence="9" id="KW-0539">Nucleus</keyword>
<feature type="binding site" evidence="11">
    <location>
        <position position="18"/>
    </location>
    <ligand>
        <name>Zn(2+)</name>
        <dbReference type="ChEBI" id="CHEBI:29105"/>
    </ligand>
</feature>
<keyword evidence="2 11" id="KW-0479">Metal-binding</keyword>
<feature type="domain" description="C2H2-type" evidence="13">
    <location>
        <begin position="248"/>
        <end position="275"/>
    </location>
</feature>
<evidence type="ECO:0000259" key="14">
    <source>
        <dbReference type="PROSITE" id="PS51915"/>
    </source>
</evidence>
<feature type="domain" description="C2H2-type" evidence="13">
    <location>
        <begin position="357"/>
        <end position="385"/>
    </location>
</feature>
<evidence type="ECO:0000256" key="1">
    <source>
        <dbReference type="ARBA" id="ARBA00004123"/>
    </source>
</evidence>
<dbReference type="GO" id="GO:0008270">
    <property type="term" value="F:zinc ion binding"/>
    <property type="evidence" value="ECO:0007669"/>
    <property type="project" value="UniProtKB-UniRule"/>
</dbReference>
<dbReference type="Pfam" id="PF00096">
    <property type="entry name" value="zf-C2H2"/>
    <property type="match status" value="1"/>
</dbReference>
<dbReference type="Pfam" id="PF07776">
    <property type="entry name" value="zf-AD"/>
    <property type="match status" value="1"/>
</dbReference>
<dbReference type="InterPro" id="IPR036236">
    <property type="entry name" value="Znf_C2H2_sf"/>
</dbReference>
<feature type="region of interest" description="Disordered" evidence="12">
    <location>
        <begin position="597"/>
        <end position="659"/>
    </location>
</feature>
<evidence type="ECO:0000256" key="5">
    <source>
        <dbReference type="ARBA" id="ARBA00022833"/>
    </source>
</evidence>
<dbReference type="RefSeq" id="XP_021207026.1">
    <property type="nucleotide sequence ID" value="XM_021351351.3"/>
</dbReference>
<feature type="binding site" evidence="11">
    <location>
        <position position="66"/>
    </location>
    <ligand>
        <name>Zn(2+)</name>
        <dbReference type="ChEBI" id="CHEBI:29105"/>
    </ligand>
</feature>
<evidence type="ECO:0000256" key="6">
    <source>
        <dbReference type="ARBA" id="ARBA00023015"/>
    </source>
</evidence>
<dbReference type="InterPro" id="IPR050752">
    <property type="entry name" value="C2H2-ZF_domain"/>
</dbReference>